<dbReference type="AlphaFoldDB" id="A0AAN1SFX1"/>
<protein>
    <submittedName>
        <fullName evidence="1">Uncharacterized protein</fullName>
    </submittedName>
</protein>
<dbReference type="Pfam" id="PF19807">
    <property type="entry name" value="DUF6290"/>
    <property type="match status" value="1"/>
</dbReference>
<evidence type="ECO:0000313" key="1">
    <source>
        <dbReference type="EMBL" id="BAK94245.1"/>
    </source>
</evidence>
<dbReference type="KEGG" id="thl:TEH_09180"/>
<dbReference type="RefSeq" id="WP_014124308.1">
    <property type="nucleotide sequence ID" value="NC_016052.1"/>
</dbReference>
<evidence type="ECO:0000313" key="2">
    <source>
        <dbReference type="Proteomes" id="UP000002663"/>
    </source>
</evidence>
<sequence>MPITTVCVPEEAYKKVKAMAAFEGMSVSEFMRKTILEQVEDSQNYEVGINILNEHNERVSRKDVLKEVFSN</sequence>
<gene>
    <name evidence="1" type="ordered locus">TEH_09180</name>
</gene>
<dbReference type="InterPro" id="IPR046257">
    <property type="entry name" value="DUF6290"/>
</dbReference>
<dbReference type="NCBIfam" id="NF046040">
    <property type="entry name" value="RelB_antitoxin"/>
    <property type="match status" value="1"/>
</dbReference>
<dbReference type="SUPFAM" id="SSF47598">
    <property type="entry name" value="Ribbon-helix-helix"/>
    <property type="match status" value="1"/>
</dbReference>
<dbReference type="GO" id="GO:0006355">
    <property type="term" value="P:regulation of DNA-templated transcription"/>
    <property type="evidence" value="ECO:0007669"/>
    <property type="project" value="InterPro"/>
</dbReference>
<dbReference type="EMBL" id="AP012046">
    <property type="protein sequence ID" value="BAK94245.1"/>
    <property type="molecule type" value="Genomic_DNA"/>
</dbReference>
<dbReference type="Gene3D" id="1.10.1220.10">
    <property type="entry name" value="Met repressor-like"/>
    <property type="match status" value="1"/>
</dbReference>
<accession>A0AAN1SFX1</accession>
<organism evidence="1 2">
    <name type="scientific">Tetragenococcus halophilus (strain DSM 20338 / JCM 20259 / NCIMB 9735 / NBRC 12172)</name>
    <name type="common">Pediococcus halophilus</name>
    <dbReference type="NCBI Taxonomy" id="945021"/>
    <lineage>
        <taxon>Bacteria</taxon>
        <taxon>Bacillati</taxon>
        <taxon>Bacillota</taxon>
        <taxon>Bacilli</taxon>
        <taxon>Lactobacillales</taxon>
        <taxon>Enterococcaceae</taxon>
        <taxon>Tetragenococcus</taxon>
    </lineage>
</organism>
<dbReference type="InterPro" id="IPR013321">
    <property type="entry name" value="Arc_rbn_hlx_hlx"/>
</dbReference>
<reference evidence="1 2" key="1">
    <citation type="submission" date="2011-01" db="EMBL/GenBank/DDBJ databases">
        <title>Whole genome sequence of Tetragenococcus halophilus NBRC 12172.</title>
        <authorList>
            <person name="Nakazawa H."/>
            <person name="Omata S."/>
            <person name="Koga C."/>
            <person name="Watanabe Y."/>
            <person name="Katano Y."/>
            <person name="Ito N."/>
            <person name="Tsukatani N."/>
            <person name="Ankai A."/>
            <person name="Oguchi A."/>
            <person name="Fukui S."/>
            <person name="Yashiro I."/>
            <person name="Kamata S."/>
            <person name="Hashimoto Y."/>
            <person name="Yamazaki J."/>
            <person name="Taguchi H."/>
            <person name="Tanaka A."/>
            <person name="Koyama T."/>
            <person name="Ichige A."/>
            <person name="Hanya Y."/>
            <person name="Tanikawa S."/>
            <person name="Yamazaki S."/>
            <person name="Fujita N."/>
        </authorList>
    </citation>
    <scope>NUCLEOTIDE SEQUENCE [LARGE SCALE GENOMIC DNA]</scope>
    <source>
        <strain evidence="2">DSM 20338 / JCM 20259 / NCIMB 9735 / NBRC 12172</strain>
    </source>
</reference>
<proteinExistence type="predicted"/>
<dbReference type="Proteomes" id="UP000002663">
    <property type="component" value="Chromosome"/>
</dbReference>
<dbReference type="InterPro" id="IPR010985">
    <property type="entry name" value="Ribbon_hlx_hlx"/>
</dbReference>
<name>A0AAN1SFX1_TETHN</name>